<protein>
    <submittedName>
        <fullName evidence="1">LamB/YcsF family protein</fullName>
    </submittedName>
</protein>
<dbReference type="GO" id="GO:0005975">
    <property type="term" value="P:carbohydrate metabolic process"/>
    <property type="evidence" value="ECO:0007669"/>
    <property type="project" value="InterPro"/>
</dbReference>
<dbReference type="PANTHER" id="PTHR30292">
    <property type="entry name" value="UNCHARACTERIZED PROTEIN YBGL-RELATED"/>
    <property type="match status" value="1"/>
</dbReference>
<evidence type="ECO:0000313" key="2">
    <source>
        <dbReference type="Proteomes" id="UP000071641"/>
    </source>
</evidence>
<dbReference type="AlphaFoldDB" id="A0A128F2C3"/>
<organism evidence="1 2">
    <name type="scientific">Grimontia celer</name>
    <dbReference type="NCBI Taxonomy" id="1796497"/>
    <lineage>
        <taxon>Bacteria</taxon>
        <taxon>Pseudomonadati</taxon>
        <taxon>Pseudomonadota</taxon>
        <taxon>Gammaproteobacteria</taxon>
        <taxon>Vibrionales</taxon>
        <taxon>Vibrionaceae</taxon>
        <taxon>Grimontia</taxon>
    </lineage>
</organism>
<dbReference type="PANTHER" id="PTHR30292:SF0">
    <property type="entry name" value="5-OXOPROLINASE SUBUNIT A"/>
    <property type="match status" value="1"/>
</dbReference>
<dbReference type="Proteomes" id="UP000071641">
    <property type="component" value="Unassembled WGS sequence"/>
</dbReference>
<accession>A0A128F2C3</accession>
<name>A0A128F2C3_9GAMM</name>
<evidence type="ECO:0000313" key="1">
    <source>
        <dbReference type="EMBL" id="CZF80695.1"/>
    </source>
</evidence>
<keyword evidence="2" id="KW-1185">Reference proteome</keyword>
<dbReference type="SUPFAM" id="SSF88713">
    <property type="entry name" value="Glycoside hydrolase/deacetylase"/>
    <property type="match status" value="1"/>
</dbReference>
<dbReference type="Gene3D" id="3.20.20.370">
    <property type="entry name" value="Glycoside hydrolase/deacetylase"/>
    <property type="match status" value="1"/>
</dbReference>
<dbReference type="InterPro" id="IPR005501">
    <property type="entry name" value="LamB/YcsF/PxpA-like"/>
</dbReference>
<dbReference type="RefSeq" id="WP_062665585.1">
    <property type="nucleotide sequence ID" value="NZ_FIZX01000002.1"/>
</dbReference>
<dbReference type="Pfam" id="PF03746">
    <property type="entry name" value="LamB_YcsF"/>
    <property type="match status" value="1"/>
</dbReference>
<dbReference type="EMBL" id="FIZX01000002">
    <property type="protein sequence ID" value="CZF80695.1"/>
    <property type="molecule type" value="Genomic_DNA"/>
</dbReference>
<sequence length="251" mass="27461">MININSDMGEGFGIYKLSDDEALMPYITEANVACGFHASDPNHMKRTVELAKQYGVKVGAHFSLPDLQGFGRRKMHLSQGELHNMIVYQIGALKGFLDMLDMPLNHLKPHGALYGMAASDPDIAETIARIAHHYQVPVFGLSGTCHETIYSAHGAGFTPEFFTDLDYDQDGHLVITQTHDATDPVYAAKRVLKAVEHGKVTANNGQEIPVVAQTICVHSDTPNAVDIAKAVNEVLQPHLSRQSDVCIAEKE</sequence>
<gene>
    <name evidence="1" type="ORF">GCE9029_02146</name>
</gene>
<reference evidence="2" key="1">
    <citation type="submission" date="2016-02" db="EMBL/GenBank/DDBJ databases">
        <authorList>
            <person name="Rodrigo-Torres Lidia"/>
            <person name="Arahal R.David."/>
        </authorList>
    </citation>
    <scope>NUCLEOTIDE SEQUENCE [LARGE SCALE GENOMIC DNA]</scope>
    <source>
        <strain evidence="2">CECT 9029</strain>
    </source>
</reference>
<dbReference type="InterPro" id="IPR011330">
    <property type="entry name" value="Glyco_hydro/deAcase_b/a-brl"/>
</dbReference>
<dbReference type="NCBIfam" id="NF003816">
    <property type="entry name" value="PRK05406.1-5"/>
    <property type="match status" value="1"/>
</dbReference>
<proteinExistence type="predicted"/>
<dbReference type="STRING" id="1796497.GCE9029_02146"/>
<dbReference type="NCBIfam" id="NF003814">
    <property type="entry name" value="PRK05406.1-3"/>
    <property type="match status" value="1"/>
</dbReference>
<dbReference type="OrthoDB" id="9773478at2"/>